<gene>
    <name evidence="1" type="ORF">OSB04_016030</name>
</gene>
<evidence type="ECO:0000313" key="1">
    <source>
        <dbReference type="EMBL" id="KAJ9551985.1"/>
    </source>
</evidence>
<dbReference type="EMBL" id="JARYMX010000004">
    <property type="protein sequence ID" value="KAJ9551985.1"/>
    <property type="molecule type" value="Genomic_DNA"/>
</dbReference>
<name>A0AA38T054_9ASTR</name>
<organism evidence="1 2">
    <name type="scientific">Centaurea solstitialis</name>
    <name type="common">yellow star-thistle</name>
    <dbReference type="NCBI Taxonomy" id="347529"/>
    <lineage>
        <taxon>Eukaryota</taxon>
        <taxon>Viridiplantae</taxon>
        <taxon>Streptophyta</taxon>
        <taxon>Embryophyta</taxon>
        <taxon>Tracheophyta</taxon>
        <taxon>Spermatophyta</taxon>
        <taxon>Magnoliopsida</taxon>
        <taxon>eudicotyledons</taxon>
        <taxon>Gunneridae</taxon>
        <taxon>Pentapetalae</taxon>
        <taxon>asterids</taxon>
        <taxon>campanulids</taxon>
        <taxon>Asterales</taxon>
        <taxon>Asteraceae</taxon>
        <taxon>Carduoideae</taxon>
        <taxon>Cardueae</taxon>
        <taxon>Centaureinae</taxon>
        <taxon>Centaurea</taxon>
    </lineage>
</organism>
<evidence type="ECO:0000313" key="2">
    <source>
        <dbReference type="Proteomes" id="UP001172457"/>
    </source>
</evidence>
<keyword evidence="2" id="KW-1185">Reference proteome</keyword>
<sequence length="230" mass="26642">MEVIVRVIVMAMVTTTMNRALIIFDIVRRRRKGEIKSVITLFSMANSEIFRSGGIFRGRLRGCLLNAYSVSVYRVNLPYGINMTKTRILPGKSDDMNRESYSVNEIDNSYPVRANQWRNVVLGSSFVNLHLSRSPTPTDFNFIIHNDPYADYTNPGKLQLMEIEDKVDHHHLCYHHLFILDLNLVPILKKTRIRHVSSVNGLICLWQHSPNLDCTYICNLCWDFDDTKHI</sequence>
<dbReference type="AlphaFoldDB" id="A0AA38T054"/>
<reference evidence="1" key="1">
    <citation type="submission" date="2023-03" db="EMBL/GenBank/DDBJ databases">
        <title>Chromosome-scale reference genome and RAD-based genetic map of yellow starthistle (Centaurea solstitialis) reveal putative structural variation and QTLs associated with invader traits.</title>
        <authorList>
            <person name="Reatini B."/>
            <person name="Cang F.A."/>
            <person name="Jiang Q."/>
            <person name="Mckibben M.T.W."/>
            <person name="Barker M.S."/>
            <person name="Rieseberg L.H."/>
            <person name="Dlugosch K.M."/>
        </authorList>
    </citation>
    <scope>NUCLEOTIDE SEQUENCE</scope>
    <source>
        <strain evidence="1">CAN-66</strain>
        <tissue evidence="1">Leaf</tissue>
    </source>
</reference>
<comment type="caution">
    <text evidence="1">The sequence shown here is derived from an EMBL/GenBank/DDBJ whole genome shotgun (WGS) entry which is preliminary data.</text>
</comment>
<dbReference type="Proteomes" id="UP001172457">
    <property type="component" value="Chromosome 4"/>
</dbReference>
<proteinExistence type="predicted"/>
<accession>A0AA38T054</accession>
<protein>
    <submittedName>
        <fullName evidence="1">Uncharacterized protein</fullName>
    </submittedName>
</protein>